<reference evidence="2 3" key="1">
    <citation type="submission" date="2019-03" db="EMBL/GenBank/DDBJ databases">
        <title>Genomic Encyclopedia of Type Strains, Phase III (KMG-III): the genomes of soil and plant-associated and newly described type strains.</title>
        <authorList>
            <person name="Whitman W."/>
        </authorList>
    </citation>
    <scope>NUCLEOTIDE SEQUENCE [LARGE SCALE GENOMIC DNA]</scope>
    <source>
        <strain evidence="2 3">VKM Ac-2570</strain>
    </source>
</reference>
<dbReference type="AlphaFoldDB" id="A0A4R7ZKC5"/>
<feature type="chain" id="PRO_5038336278" description="Ig-like domain-containing protein" evidence="1">
    <location>
        <begin position="30"/>
        <end position="350"/>
    </location>
</feature>
<comment type="caution">
    <text evidence="2">The sequence shown here is derived from an EMBL/GenBank/DDBJ whole genome shotgun (WGS) entry which is preliminary data.</text>
</comment>
<dbReference type="OrthoDB" id="3806702at2"/>
<evidence type="ECO:0000256" key="1">
    <source>
        <dbReference type="SAM" id="SignalP"/>
    </source>
</evidence>
<name>A0A4R7ZKC5_9ACTN</name>
<dbReference type="Proteomes" id="UP000295447">
    <property type="component" value="Unassembled WGS sequence"/>
</dbReference>
<dbReference type="RefSeq" id="WP_134121246.1">
    <property type="nucleotide sequence ID" value="NZ_SODF01000002.1"/>
</dbReference>
<evidence type="ECO:0000313" key="2">
    <source>
        <dbReference type="EMBL" id="TDW18239.1"/>
    </source>
</evidence>
<gene>
    <name evidence="2" type="ORF">EV650_4823</name>
</gene>
<dbReference type="EMBL" id="SODF01000002">
    <property type="protein sequence ID" value="TDW18239.1"/>
    <property type="molecule type" value="Genomic_DNA"/>
</dbReference>
<evidence type="ECO:0008006" key="4">
    <source>
        <dbReference type="Google" id="ProtNLM"/>
    </source>
</evidence>
<organism evidence="2 3">
    <name type="scientific">Kribbella kalugense</name>
    <dbReference type="NCBI Taxonomy" id="2512221"/>
    <lineage>
        <taxon>Bacteria</taxon>
        <taxon>Bacillati</taxon>
        <taxon>Actinomycetota</taxon>
        <taxon>Actinomycetes</taxon>
        <taxon>Propionibacteriales</taxon>
        <taxon>Kribbellaceae</taxon>
        <taxon>Kribbella</taxon>
    </lineage>
</organism>
<proteinExistence type="predicted"/>
<evidence type="ECO:0000313" key="3">
    <source>
        <dbReference type="Proteomes" id="UP000295447"/>
    </source>
</evidence>
<feature type="signal peptide" evidence="1">
    <location>
        <begin position="1"/>
        <end position="29"/>
    </location>
</feature>
<protein>
    <recommendedName>
        <fullName evidence="4">Ig-like domain-containing protein</fullName>
    </recommendedName>
</protein>
<keyword evidence="1" id="KW-0732">Signal</keyword>
<keyword evidence="3" id="KW-1185">Reference proteome</keyword>
<accession>A0A4R7ZKC5</accession>
<sequence>MRRVLTGLLAVPMLALGFAASGVSAQAAADPDLHITSVTLNKTAVAVSGLNTAVVTVTVKGSYDTGTPSDSNTPVNVILERTGGSGSERTLFSTNLPRVASNGTWSGPLQVPSTANGTFKVTGVITGPFFPGSGSMTEPTPYAGPSLAVTGTHMPRISASVIPKVVPFGKPYSIKWAVTDGQTGKPYGSRLRVVLGVDNICAEYFGPGSTNLTDVNGVVTAAHGAADAEAVNCLLLPGNPSSNGGLGLVVARPGVVTATPSKTSAKVGAIVPVNGVVQGAPSSCKVYLQRLYGATQWKTVSPAGAIRSYSGKFVLNAQPAYKGLIPYRVWFPACYNYQAGVSKVFYIRGL</sequence>